<organism evidence="1 2">
    <name type="scientific">Plakobranchus ocellatus</name>
    <dbReference type="NCBI Taxonomy" id="259542"/>
    <lineage>
        <taxon>Eukaryota</taxon>
        <taxon>Metazoa</taxon>
        <taxon>Spiralia</taxon>
        <taxon>Lophotrochozoa</taxon>
        <taxon>Mollusca</taxon>
        <taxon>Gastropoda</taxon>
        <taxon>Heterobranchia</taxon>
        <taxon>Euthyneura</taxon>
        <taxon>Panpulmonata</taxon>
        <taxon>Sacoglossa</taxon>
        <taxon>Placobranchoidea</taxon>
        <taxon>Plakobranchidae</taxon>
        <taxon>Plakobranchus</taxon>
    </lineage>
</organism>
<proteinExistence type="predicted"/>
<name>A0AAV4CAJ6_9GAST</name>
<dbReference type="EMBL" id="BLXT01006176">
    <property type="protein sequence ID" value="GFO29584.1"/>
    <property type="molecule type" value="Genomic_DNA"/>
</dbReference>
<reference evidence="1 2" key="1">
    <citation type="journal article" date="2021" name="Elife">
        <title>Chloroplast acquisition without the gene transfer in kleptoplastic sea slugs, Plakobranchus ocellatus.</title>
        <authorList>
            <person name="Maeda T."/>
            <person name="Takahashi S."/>
            <person name="Yoshida T."/>
            <person name="Shimamura S."/>
            <person name="Takaki Y."/>
            <person name="Nagai Y."/>
            <person name="Toyoda A."/>
            <person name="Suzuki Y."/>
            <person name="Arimoto A."/>
            <person name="Ishii H."/>
            <person name="Satoh N."/>
            <person name="Nishiyama T."/>
            <person name="Hasebe M."/>
            <person name="Maruyama T."/>
            <person name="Minagawa J."/>
            <person name="Obokata J."/>
            <person name="Shigenobu S."/>
        </authorList>
    </citation>
    <scope>NUCLEOTIDE SEQUENCE [LARGE SCALE GENOMIC DNA]</scope>
</reference>
<protein>
    <submittedName>
        <fullName evidence="1">Uncharacterized protein</fullName>
    </submittedName>
</protein>
<sequence>MPMEVGASGFAGTSAYNLLSKLSINGQRRTKALKVLAELPKIALDRFGAEGMSSYFISNWFPPTIGGIFGTIGGAFDKKKSPQFGKKKL</sequence>
<comment type="caution">
    <text evidence="1">The sequence shown here is derived from an EMBL/GenBank/DDBJ whole genome shotgun (WGS) entry which is preliminary data.</text>
</comment>
<dbReference type="Proteomes" id="UP000735302">
    <property type="component" value="Unassembled WGS sequence"/>
</dbReference>
<evidence type="ECO:0000313" key="1">
    <source>
        <dbReference type="EMBL" id="GFO29584.1"/>
    </source>
</evidence>
<dbReference type="AlphaFoldDB" id="A0AAV4CAJ6"/>
<evidence type="ECO:0000313" key="2">
    <source>
        <dbReference type="Proteomes" id="UP000735302"/>
    </source>
</evidence>
<accession>A0AAV4CAJ6</accession>
<gene>
    <name evidence="1" type="ORF">PoB_005608900</name>
</gene>
<keyword evidence="2" id="KW-1185">Reference proteome</keyword>